<name>A0ACB9Y3N0_PLABR</name>
<organism evidence="1 2">
    <name type="scientific">Plasmodium brasilianum</name>
    <dbReference type="NCBI Taxonomy" id="5824"/>
    <lineage>
        <taxon>Eukaryota</taxon>
        <taxon>Sar</taxon>
        <taxon>Alveolata</taxon>
        <taxon>Apicomplexa</taxon>
        <taxon>Aconoidasida</taxon>
        <taxon>Haemosporida</taxon>
        <taxon>Plasmodiidae</taxon>
        <taxon>Plasmodium</taxon>
        <taxon>Plasmodium (Plasmodium)</taxon>
    </lineage>
</organism>
<sequence>MRGFVKILRVIGRYLIETKGKYYSDNLKHRKYLNYLINSEKKNKKNNSYILFNPFRDVSSKLDSIFIQELINCKEAFDNKIHMVIPFTGLPHIYHLRKHKTLIYLGIYTCYVSYSLLKSCLYNSLVMKKIVELKEKRESLQNIYKVLDRKFKGSSHSIGYQPQ</sequence>
<dbReference type="EMBL" id="CM043781">
    <property type="protein sequence ID" value="KAI4835515.1"/>
    <property type="molecule type" value="Genomic_DNA"/>
</dbReference>
<gene>
    <name evidence="1" type="ORF">MKS88_004725</name>
</gene>
<reference evidence="1" key="1">
    <citation type="submission" date="2022-06" db="EMBL/GenBank/DDBJ databases">
        <title>The First Complete Genome of the Simian Malaria Parasite Plasmodium brasilianum.</title>
        <authorList>
            <person name="Bajic M."/>
            <person name="Ravishankar S."/>
        </authorList>
    </citation>
    <scope>NUCLEOTIDE SEQUENCE</scope>
    <source>
        <strain evidence="1">Bolivian I</strain>
    </source>
</reference>
<protein>
    <submittedName>
        <fullName evidence="1">Uncharacterized protein</fullName>
    </submittedName>
</protein>
<proteinExistence type="predicted"/>
<comment type="caution">
    <text evidence="1">The sequence shown here is derived from an EMBL/GenBank/DDBJ whole genome shotgun (WGS) entry which is preliminary data.</text>
</comment>
<evidence type="ECO:0000313" key="1">
    <source>
        <dbReference type="EMBL" id="KAI4835515.1"/>
    </source>
</evidence>
<keyword evidence="2" id="KW-1185">Reference proteome</keyword>
<dbReference type="Proteomes" id="UP001056978">
    <property type="component" value="Chromosome 13"/>
</dbReference>
<evidence type="ECO:0000313" key="2">
    <source>
        <dbReference type="Proteomes" id="UP001056978"/>
    </source>
</evidence>
<accession>A0ACB9Y3N0</accession>